<dbReference type="InterPro" id="IPR028055">
    <property type="entry name" value="YidC/Oxa/ALB_C"/>
</dbReference>
<dbReference type="PANTHER" id="PTHR12428:SF65">
    <property type="entry name" value="CYTOCHROME C OXIDASE ASSEMBLY PROTEIN COX18, MITOCHONDRIAL"/>
    <property type="match status" value="1"/>
</dbReference>
<dbReference type="InterPro" id="IPR001708">
    <property type="entry name" value="YidC/ALB3/OXA1/COX18"/>
</dbReference>
<sequence length="573" mass="64669">MERNVVIAVILSAVVIIVSAVINQMLFMSQVPQVPAPVEEEVLSETPTPQATSSQEGSSLLSEGLPSGLSVEALLPAEDREVVYRSPLMEVVFSSRGGTVRSLKLLTHRDGEESVEMVYRPEGGRNAFSLSIGKGDLLLDVPFQVRRPDERTVEFFQDVRLSGLPPFRVTKRYRFYPEEYLFDLEVELVNSENSSLPLNFEGVMYTLDTGPQIGPPFAALDRYGEYRKFFYFLNGKRKEVRLDPGKISELEEGDPTWVAISGKYFTLIAIPLLPQYDVAFSTVVEGDLPLGSTVYLYRPAARSARITDLYRFYVGPKISGELSKYNKKNENSAGLSELHLEKVVDTSLLGWLEGILKFFLQIFFRIIPNYGVAIILLTLFVKILLFPLTHKSYESASKMQQLAPKMEEVRNRYKDDPQRMNQELALLYQKEGVNPLGGCLPLLLQIPIFFAMYGLFSSHFDLRGATFIPGWIDDLSVPESVFHFDTPLPLLGWTDIRLLPLILVVTQIISTKITQGASSSSQNQVFMYVLPVVFLFILYNAPAGLLVYWVAMNIFTIAQQLYINRVMKRKTSD</sequence>
<dbReference type="CDD" id="cd20070">
    <property type="entry name" value="5TM_YidC_Alb3"/>
    <property type="match status" value="1"/>
</dbReference>
<keyword evidence="9 13" id="KW-0472">Membrane</keyword>
<evidence type="ECO:0000256" key="6">
    <source>
        <dbReference type="ARBA" id="ARBA00022692"/>
    </source>
</evidence>
<dbReference type="HOGENOM" id="CLU_016535_2_0_12"/>
<keyword evidence="4 13" id="KW-0813">Transport</keyword>
<feature type="domain" description="Membrane insertase YidC N-terminal" evidence="16">
    <location>
        <begin position="85"/>
        <end position="358"/>
    </location>
</feature>
<comment type="caution">
    <text evidence="13">Lacks conserved residue(s) required for the propagation of feature annotation.</text>
</comment>
<keyword evidence="7 13" id="KW-0653">Protein transport</keyword>
<dbReference type="PANTHER" id="PTHR12428">
    <property type="entry name" value="OXA1"/>
    <property type="match status" value="1"/>
</dbReference>
<dbReference type="GO" id="GO:0015031">
    <property type="term" value="P:protein transport"/>
    <property type="evidence" value="ECO:0007669"/>
    <property type="project" value="UniProtKB-KW"/>
</dbReference>
<comment type="similarity">
    <text evidence="2 13">Belongs to the OXA1/ALB3/YidC family. Type 1 subfamily.</text>
</comment>
<dbReference type="Proteomes" id="UP000001296">
    <property type="component" value="Chromosome"/>
</dbReference>
<dbReference type="PRINTS" id="PR00701">
    <property type="entry name" value="60KDINNERMP"/>
</dbReference>
<keyword evidence="13" id="KW-0997">Cell inner membrane</keyword>
<proteinExistence type="inferred from homology"/>
<evidence type="ECO:0000256" key="2">
    <source>
        <dbReference type="ARBA" id="ARBA00010527"/>
    </source>
</evidence>
<accession>E0RTB8</accession>
<feature type="transmembrane region" description="Helical" evidence="13">
    <location>
        <begin position="370"/>
        <end position="389"/>
    </location>
</feature>
<gene>
    <name evidence="13" type="primary">yidC</name>
    <name evidence="17" type="ordered locus">STHERM_c00080</name>
</gene>
<dbReference type="InterPro" id="IPR028053">
    <property type="entry name" value="Membr_insert_YidC_N"/>
</dbReference>
<feature type="transmembrane region" description="Helical" evidence="13">
    <location>
        <begin position="436"/>
        <end position="456"/>
    </location>
</feature>
<evidence type="ECO:0000256" key="8">
    <source>
        <dbReference type="ARBA" id="ARBA00022989"/>
    </source>
</evidence>
<evidence type="ECO:0000256" key="11">
    <source>
        <dbReference type="ARBA" id="ARBA00033245"/>
    </source>
</evidence>
<dbReference type="RefSeq" id="WP_013312825.1">
    <property type="nucleotide sequence ID" value="NC_014484.1"/>
</dbReference>
<name>E0RTB8_WINT6</name>
<evidence type="ECO:0000256" key="5">
    <source>
        <dbReference type="ARBA" id="ARBA00022475"/>
    </source>
</evidence>
<evidence type="ECO:0000259" key="16">
    <source>
        <dbReference type="Pfam" id="PF14849"/>
    </source>
</evidence>
<organism evidence="17 18">
    <name type="scientific">Winmispira thermophila (strain ATCC 49972 / DSM 6192 / RI 19.B1)</name>
    <name type="common">Spirochaeta thermophila</name>
    <dbReference type="NCBI Taxonomy" id="665571"/>
    <lineage>
        <taxon>Bacteria</taxon>
        <taxon>Pseudomonadati</taxon>
        <taxon>Spirochaetota</taxon>
        <taxon>Spirochaetia</taxon>
        <taxon>Winmispirales</taxon>
        <taxon>Winmispiraceae</taxon>
        <taxon>Winmispira</taxon>
    </lineage>
</organism>
<dbReference type="eggNOG" id="COG0706">
    <property type="taxonomic scope" value="Bacteria"/>
</dbReference>
<comment type="subcellular location">
    <subcellularLocation>
        <location evidence="1 13">Cell inner membrane</location>
        <topology evidence="1 13">Multi-pass membrane protein</topology>
    </subcellularLocation>
</comment>
<dbReference type="Pfam" id="PF02096">
    <property type="entry name" value="60KD_IMP"/>
    <property type="match status" value="1"/>
</dbReference>
<evidence type="ECO:0000256" key="9">
    <source>
        <dbReference type="ARBA" id="ARBA00023136"/>
    </source>
</evidence>
<dbReference type="GO" id="GO:0051205">
    <property type="term" value="P:protein insertion into membrane"/>
    <property type="evidence" value="ECO:0007669"/>
    <property type="project" value="TreeGrafter"/>
</dbReference>
<comment type="subunit">
    <text evidence="13">Interacts with the Sec translocase complex via SecD. Specifically interacts with transmembrane segments of nascent integral membrane proteins during membrane integration.</text>
</comment>
<reference key="1">
    <citation type="submission" date="2009-08" db="EMBL/GenBank/DDBJ databases">
        <title>The genome sequence of Spirochaeta thermophila DSM6192.</title>
        <authorList>
            <person name="Angelov A."/>
            <person name="Mientus M."/>
            <person name="Wittenberg S."/>
            <person name="Lehmann R."/>
            <person name="Liesegang H."/>
            <person name="Daniel R."/>
            <person name="Liebl W."/>
        </authorList>
    </citation>
    <scope>NUCLEOTIDE SEQUENCE</scope>
    <source>
        <strain>DSM 6192</strain>
    </source>
</reference>
<evidence type="ECO:0000313" key="18">
    <source>
        <dbReference type="Proteomes" id="UP000001296"/>
    </source>
</evidence>
<dbReference type="EMBL" id="CP001698">
    <property type="protein sequence ID" value="ADN00984.1"/>
    <property type="molecule type" value="Genomic_DNA"/>
</dbReference>
<evidence type="ECO:0000256" key="1">
    <source>
        <dbReference type="ARBA" id="ARBA00004429"/>
    </source>
</evidence>
<dbReference type="Pfam" id="PF14849">
    <property type="entry name" value="YidC_periplas"/>
    <property type="match status" value="1"/>
</dbReference>
<dbReference type="CDD" id="cd19961">
    <property type="entry name" value="EcYidC-like_peri"/>
    <property type="match status" value="1"/>
</dbReference>
<evidence type="ECO:0000256" key="4">
    <source>
        <dbReference type="ARBA" id="ARBA00022448"/>
    </source>
</evidence>
<feature type="compositionally biased region" description="Low complexity" evidence="14">
    <location>
        <begin position="53"/>
        <end position="63"/>
    </location>
</feature>
<feature type="region of interest" description="Disordered" evidence="14">
    <location>
        <begin position="39"/>
        <end position="63"/>
    </location>
</feature>
<evidence type="ECO:0000313" key="17">
    <source>
        <dbReference type="EMBL" id="ADN00984.1"/>
    </source>
</evidence>
<protein>
    <recommendedName>
        <fullName evidence="3 13">Membrane protein insertase YidC</fullName>
    </recommendedName>
    <alternativeName>
        <fullName evidence="12 13">Foldase YidC</fullName>
    </alternativeName>
    <alternativeName>
        <fullName evidence="11 13">Membrane integrase YidC</fullName>
    </alternativeName>
    <alternativeName>
        <fullName evidence="13">Membrane protein YidC</fullName>
    </alternativeName>
</protein>
<reference evidence="17 18" key="2">
    <citation type="journal article" date="2010" name="J. Bacteriol.">
        <title>Genome sequence of the polysaccharide-degrading, thermophilic anaerobe Spirochaeta thermophila DSM 6192.</title>
        <authorList>
            <person name="Angelov A."/>
            <person name="Liebl S."/>
            <person name="Ballschmiter M."/>
            <person name="Bomeke M."/>
            <person name="Lehmann R."/>
            <person name="Liesegang H."/>
            <person name="Daniel R."/>
            <person name="Liebl W."/>
        </authorList>
    </citation>
    <scope>NUCLEOTIDE SEQUENCE [LARGE SCALE GENOMIC DNA]</scope>
    <source>
        <strain evidence="18">ATCC 49972 / DSM 6192 / RI 19.B1</strain>
    </source>
</reference>
<keyword evidence="8 13" id="KW-1133">Transmembrane helix</keyword>
<dbReference type="NCBIfam" id="TIGR03593">
    <property type="entry name" value="yidC_nterm"/>
    <property type="match status" value="1"/>
</dbReference>
<dbReference type="HAMAP" id="MF_01810">
    <property type="entry name" value="YidC_type1"/>
    <property type="match status" value="1"/>
</dbReference>
<dbReference type="AlphaFoldDB" id="E0RTB8"/>
<feature type="domain" description="Membrane insertase YidC/Oxa/ALB C-terminal" evidence="15">
    <location>
        <begin position="370"/>
        <end position="565"/>
    </location>
</feature>
<dbReference type="KEGG" id="sta:STHERM_c00080"/>
<evidence type="ECO:0000256" key="10">
    <source>
        <dbReference type="ARBA" id="ARBA00023186"/>
    </source>
</evidence>
<feature type="transmembrane region" description="Helical" evidence="13">
    <location>
        <begin position="525"/>
        <end position="541"/>
    </location>
</feature>
<comment type="function">
    <text evidence="13">Required for the insertion and/or proper folding and/or complex formation of integral membrane proteins into the membrane. Involved in integration of membrane proteins that insert both dependently and independently of the Sec translocase complex, as well as at least some lipoproteins. Aids folding of multispanning membrane proteins.</text>
</comment>
<dbReference type="NCBIfam" id="TIGR03592">
    <property type="entry name" value="yidC_oxa1_cterm"/>
    <property type="match status" value="1"/>
</dbReference>
<dbReference type="InterPro" id="IPR038221">
    <property type="entry name" value="YidC_periplasmic_sf"/>
</dbReference>
<keyword evidence="10 13" id="KW-0143">Chaperone</keyword>
<keyword evidence="6 13" id="KW-0812">Transmembrane</keyword>
<dbReference type="InterPro" id="IPR047196">
    <property type="entry name" value="YidC_ALB_C"/>
</dbReference>
<keyword evidence="5 13" id="KW-1003">Cell membrane</keyword>
<dbReference type="Gene3D" id="2.70.98.90">
    <property type="match status" value="1"/>
</dbReference>
<evidence type="ECO:0000256" key="14">
    <source>
        <dbReference type="SAM" id="MobiDB-lite"/>
    </source>
</evidence>
<dbReference type="GO" id="GO:0032977">
    <property type="term" value="F:membrane insertase activity"/>
    <property type="evidence" value="ECO:0007669"/>
    <property type="project" value="InterPro"/>
</dbReference>
<evidence type="ECO:0000256" key="3">
    <source>
        <dbReference type="ARBA" id="ARBA00015325"/>
    </source>
</evidence>
<evidence type="ECO:0000256" key="13">
    <source>
        <dbReference type="HAMAP-Rule" id="MF_01810"/>
    </source>
</evidence>
<evidence type="ECO:0000256" key="12">
    <source>
        <dbReference type="ARBA" id="ARBA00033342"/>
    </source>
</evidence>
<dbReference type="GO" id="GO:0005886">
    <property type="term" value="C:plasma membrane"/>
    <property type="evidence" value="ECO:0007669"/>
    <property type="project" value="UniProtKB-SubCell"/>
</dbReference>
<dbReference type="InterPro" id="IPR019998">
    <property type="entry name" value="Membr_insert_YidC"/>
</dbReference>
<evidence type="ECO:0000256" key="7">
    <source>
        <dbReference type="ARBA" id="ARBA00022927"/>
    </source>
</evidence>
<evidence type="ECO:0000259" key="15">
    <source>
        <dbReference type="Pfam" id="PF02096"/>
    </source>
</evidence>
<dbReference type="PaxDb" id="665571-STHERM_c00080"/>